<protein>
    <submittedName>
        <fullName evidence="2">Uncharacterized protein</fullName>
    </submittedName>
</protein>
<dbReference type="RefSeq" id="XP_053586765.1">
    <property type="nucleotide sequence ID" value="XM_053727188.1"/>
</dbReference>
<feature type="transmembrane region" description="Helical" evidence="1">
    <location>
        <begin position="133"/>
        <end position="154"/>
    </location>
</feature>
<comment type="caution">
    <text evidence="2">The sequence shown here is derived from an EMBL/GenBank/DDBJ whole genome shotgun (WGS) entry which is preliminary data.</text>
</comment>
<evidence type="ECO:0000313" key="3">
    <source>
        <dbReference type="Proteomes" id="UP000483820"/>
    </source>
</evidence>
<evidence type="ECO:0000313" key="2">
    <source>
        <dbReference type="EMBL" id="KAF1760808.1"/>
    </source>
</evidence>
<feature type="transmembrane region" description="Helical" evidence="1">
    <location>
        <begin position="49"/>
        <end position="69"/>
    </location>
</feature>
<organism evidence="2 3">
    <name type="scientific">Caenorhabditis remanei</name>
    <name type="common">Caenorhabditis vulgaris</name>
    <dbReference type="NCBI Taxonomy" id="31234"/>
    <lineage>
        <taxon>Eukaryota</taxon>
        <taxon>Metazoa</taxon>
        <taxon>Ecdysozoa</taxon>
        <taxon>Nematoda</taxon>
        <taxon>Chromadorea</taxon>
        <taxon>Rhabditida</taxon>
        <taxon>Rhabditina</taxon>
        <taxon>Rhabditomorpha</taxon>
        <taxon>Rhabditoidea</taxon>
        <taxon>Rhabditidae</taxon>
        <taxon>Peloderinae</taxon>
        <taxon>Caenorhabditis</taxon>
    </lineage>
</organism>
<feature type="transmembrane region" description="Helical" evidence="1">
    <location>
        <begin position="25"/>
        <end position="43"/>
    </location>
</feature>
<reference evidence="2 3" key="1">
    <citation type="submission" date="2019-12" db="EMBL/GenBank/DDBJ databases">
        <title>Chromosome-level assembly of the Caenorhabditis remanei genome.</title>
        <authorList>
            <person name="Teterina A.A."/>
            <person name="Willis J.H."/>
            <person name="Phillips P.C."/>
        </authorList>
    </citation>
    <scope>NUCLEOTIDE SEQUENCE [LARGE SCALE GENOMIC DNA]</scope>
    <source>
        <strain evidence="2 3">PX506</strain>
        <tissue evidence="2">Whole organism</tissue>
    </source>
</reference>
<sequence length="182" mass="20472">MTAATQPARMNFYNKLSRHISSPRFCIFFFCITGIILDIFFKYNPNLPWTHLLTGTSPSFELFVIGGLLMNSPAGNRFALIVCKLDVILGVLCLLTLPVISVAENTTGYYLHMPFVSSFHSSFAFQVTSTMEFFYVALILGFVSTILILLFLAFDTAKLLLLRKLVSHDMTVAQKLKQVQQV</sequence>
<dbReference type="GeneID" id="9808102"/>
<dbReference type="EMBL" id="WUAV01000003">
    <property type="protein sequence ID" value="KAF1760808.1"/>
    <property type="molecule type" value="Genomic_DNA"/>
</dbReference>
<keyword evidence="1" id="KW-1133">Transmembrane helix</keyword>
<dbReference type="KEGG" id="crq:GCK72_009058"/>
<keyword evidence="1" id="KW-0472">Membrane</keyword>
<accession>A0A6A5GZ91</accession>
<evidence type="ECO:0000256" key="1">
    <source>
        <dbReference type="SAM" id="Phobius"/>
    </source>
</evidence>
<proteinExistence type="predicted"/>
<dbReference type="CTD" id="9808102"/>
<gene>
    <name evidence="2" type="ORF">GCK72_009058</name>
</gene>
<name>A0A6A5GZ91_CAERE</name>
<feature type="transmembrane region" description="Helical" evidence="1">
    <location>
        <begin position="81"/>
        <end position="103"/>
    </location>
</feature>
<dbReference type="Pfam" id="PF10912">
    <property type="entry name" value="Glam1"/>
    <property type="match status" value="1"/>
</dbReference>
<dbReference type="InterPro" id="IPR024483">
    <property type="entry name" value="Glam1"/>
</dbReference>
<keyword evidence="1" id="KW-0812">Transmembrane</keyword>
<dbReference type="Proteomes" id="UP000483820">
    <property type="component" value="Chromosome III"/>
</dbReference>
<dbReference type="AlphaFoldDB" id="A0A6A5GZ91"/>